<sequence length="258" mass="29228">NCLQAMQYRRTMGRQETRRHVATRLDQLLLMSYRRNARTSEKVIRWIRRRSQGEADNSRTHTHARDCRVQRVPCSAAHLPGHLLPLQEPSEQQNSHPQESVCGDGDTSCYQTDTVHRSGGDKTTADPGYRQYACTVRGYLRAAGICAHYHVHVDVYRRAVSAQHDHRHRVSRDCALFCLHGCGVGSSCHHDHRLGSHHCHTVWSHKMLVGLQSHTLLLDSGGTKTRCNSSEFSVLAEHNSGSGCEVTREPHKRDRTSQ</sequence>
<dbReference type="AlphaFoldDB" id="A0AAD8ED81"/>
<feature type="non-terminal residue" evidence="2">
    <location>
        <position position="258"/>
    </location>
</feature>
<accession>A0AAD8ED81</accession>
<gene>
    <name evidence="2" type="ORF">L9F63_002656</name>
</gene>
<feature type="non-terminal residue" evidence="2">
    <location>
        <position position="1"/>
    </location>
</feature>
<reference evidence="2" key="2">
    <citation type="submission" date="2023-05" db="EMBL/GenBank/DDBJ databases">
        <authorList>
            <person name="Fouks B."/>
        </authorList>
    </citation>
    <scope>NUCLEOTIDE SEQUENCE</scope>
    <source>
        <strain evidence="2">Stay&amp;Tobe</strain>
        <tissue evidence="2">Testes</tissue>
    </source>
</reference>
<protein>
    <submittedName>
        <fullName evidence="2">Uncharacterized protein</fullName>
    </submittedName>
</protein>
<proteinExistence type="predicted"/>
<name>A0AAD8ED81_DIPPU</name>
<feature type="region of interest" description="Disordered" evidence="1">
    <location>
        <begin position="86"/>
        <end position="105"/>
    </location>
</feature>
<evidence type="ECO:0000313" key="2">
    <source>
        <dbReference type="EMBL" id="KAJ9585539.1"/>
    </source>
</evidence>
<reference evidence="2" key="1">
    <citation type="journal article" date="2023" name="IScience">
        <title>Live-bearing cockroach genome reveals convergent evolutionary mechanisms linked to viviparity in insects and beyond.</title>
        <authorList>
            <person name="Fouks B."/>
            <person name="Harrison M.C."/>
            <person name="Mikhailova A.A."/>
            <person name="Marchal E."/>
            <person name="English S."/>
            <person name="Carruthers M."/>
            <person name="Jennings E.C."/>
            <person name="Chiamaka E.L."/>
            <person name="Frigard R.A."/>
            <person name="Pippel M."/>
            <person name="Attardo G.M."/>
            <person name="Benoit J.B."/>
            <person name="Bornberg-Bauer E."/>
            <person name="Tobe S.S."/>
        </authorList>
    </citation>
    <scope>NUCLEOTIDE SEQUENCE</scope>
    <source>
        <strain evidence="2">Stay&amp;Tobe</strain>
    </source>
</reference>
<keyword evidence="3" id="KW-1185">Reference proteome</keyword>
<dbReference type="EMBL" id="JASPKZ010007262">
    <property type="protein sequence ID" value="KAJ9585539.1"/>
    <property type="molecule type" value="Genomic_DNA"/>
</dbReference>
<organism evidence="2 3">
    <name type="scientific">Diploptera punctata</name>
    <name type="common">Pacific beetle cockroach</name>
    <dbReference type="NCBI Taxonomy" id="6984"/>
    <lineage>
        <taxon>Eukaryota</taxon>
        <taxon>Metazoa</taxon>
        <taxon>Ecdysozoa</taxon>
        <taxon>Arthropoda</taxon>
        <taxon>Hexapoda</taxon>
        <taxon>Insecta</taxon>
        <taxon>Pterygota</taxon>
        <taxon>Neoptera</taxon>
        <taxon>Polyneoptera</taxon>
        <taxon>Dictyoptera</taxon>
        <taxon>Blattodea</taxon>
        <taxon>Blaberoidea</taxon>
        <taxon>Blaberidae</taxon>
        <taxon>Diplopterinae</taxon>
        <taxon>Diploptera</taxon>
    </lineage>
</organism>
<evidence type="ECO:0000256" key="1">
    <source>
        <dbReference type="SAM" id="MobiDB-lite"/>
    </source>
</evidence>
<comment type="caution">
    <text evidence="2">The sequence shown here is derived from an EMBL/GenBank/DDBJ whole genome shotgun (WGS) entry which is preliminary data.</text>
</comment>
<feature type="compositionally biased region" description="Polar residues" evidence="1">
    <location>
        <begin position="89"/>
        <end position="98"/>
    </location>
</feature>
<dbReference type="Proteomes" id="UP001233999">
    <property type="component" value="Unassembled WGS sequence"/>
</dbReference>
<evidence type="ECO:0000313" key="3">
    <source>
        <dbReference type="Proteomes" id="UP001233999"/>
    </source>
</evidence>